<accession>A0AAN6Z2H3</accession>
<reference evidence="2" key="1">
    <citation type="journal article" date="2023" name="Mol. Phylogenet. Evol.">
        <title>Genome-scale phylogeny and comparative genomics of the fungal order Sordariales.</title>
        <authorList>
            <person name="Hensen N."/>
            <person name="Bonometti L."/>
            <person name="Westerberg I."/>
            <person name="Brannstrom I.O."/>
            <person name="Guillou S."/>
            <person name="Cros-Aarteil S."/>
            <person name="Calhoun S."/>
            <person name="Haridas S."/>
            <person name="Kuo A."/>
            <person name="Mondo S."/>
            <person name="Pangilinan J."/>
            <person name="Riley R."/>
            <person name="LaButti K."/>
            <person name="Andreopoulos B."/>
            <person name="Lipzen A."/>
            <person name="Chen C."/>
            <person name="Yan M."/>
            <person name="Daum C."/>
            <person name="Ng V."/>
            <person name="Clum A."/>
            <person name="Steindorff A."/>
            <person name="Ohm R.A."/>
            <person name="Martin F."/>
            <person name="Silar P."/>
            <person name="Natvig D.O."/>
            <person name="Lalanne C."/>
            <person name="Gautier V."/>
            <person name="Ament-Velasquez S.L."/>
            <person name="Kruys A."/>
            <person name="Hutchinson M.I."/>
            <person name="Powell A.J."/>
            <person name="Barry K."/>
            <person name="Miller A.N."/>
            <person name="Grigoriev I.V."/>
            <person name="Debuchy R."/>
            <person name="Gladieux P."/>
            <person name="Hiltunen Thoren M."/>
            <person name="Johannesson H."/>
        </authorList>
    </citation>
    <scope>NUCLEOTIDE SEQUENCE</scope>
    <source>
        <strain evidence="2">CBS 731.68</strain>
    </source>
</reference>
<name>A0AAN6Z2H3_9PEZI</name>
<dbReference type="EMBL" id="MU853233">
    <property type="protein sequence ID" value="KAK4121599.1"/>
    <property type="molecule type" value="Genomic_DNA"/>
</dbReference>
<evidence type="ECO:0000313" key="3">
    <source>
        <dbReference type="Proteomes" id="UP001302602"/>
    </source>
</evidence>
<dbReference type="GeneID" id="87822550"/>
<evidence type="ECO:0000256" key="1">
    <source>
        <dbReference type="SAM" id="MobiDB-lite"/>
    </source>
</evidence>
<dbReference type="AlphaFoldDB" id="A0AAN6Z2H3"/>
<feature type="region of interest" description="Disordered" evidence="1">
    <location>
        <begin position="1"/>
        <end position="31"/>
    </location>
</feature>
<comment type="caution">
    <text evidence="2">The sequence shown here is derived from an EMBL/GenBank/DDBJ whole genome shotgun (WGS) entry which is preliminary data.</text>
</comment>
<organism evidence="2 3">
    <name type="scientific">Parathielavia appendiculata</name>
    <dbReference type="NCBI Taxonomy" id="2587402"/>
    <lineage>
        <taxon>Eukaryota</taxon>
        <taxon>Fungi</taxon>
        <taxon>Dikarya</taxon>
        <taxon>Ascomycota</taxon>
        <taxon>Pezizomycotina</taxon>
        <taxon>Sordariomycetes</taxon>
        <taxon>Sordariomycetidae</taxon>
        <taxon>Sordariales</taxon>
        <taxon>Chaetomiaceae</taxon>
        <taxon>Parathielavia</taxon>
    </lineage>
</organism>
<gene>
    <name evidence="2" type="ORF">N657DRAFT_111118</name>
</gene>
<dbReference type="Proteomes" id="UP001302602">
    <property type="component" value="Unassembled WGS sequence"/>
</dbReference>
<keyword evidence="3" id="KW-1185">Reference proteome</keyword>
<dbReference type="RefSeq" id="XP_062645370.1">
    <property type="nucleotide sequence ID" value="XM_062785784.1"/>
</dbReference>
<evidence type="ECO:0000313" key="2">
    <source>
        <dbReference type="EMBL" id="KAK4121599.1"/>
    </source>
</evidence>
<sequence length="150" mass="16136">MYRKSRAPRRSKGRVGRYASPSKDGGKTTTRTLREFVKSTKNSQLGSQLRRDIETLYEHGGIRIGGVETVTPISLSPTKTNFFAVVPARLKPSLLGAFRKQLEAAGGKSEIIAAEVGTAELDAAAKHLQFLAKEMGGPVPHPGQAPTPKP</sequence>
<protein>
    <submittedName>
        <fullName evidence="2">Uncharacterized protein</fullName>
    </submittedName>
</protein>
<reference evidence="2" key="2">
    <citation type="submission" date="2023-05" db="EMBL/GenBank/DDBJ databases">
        <authorList>
            <consortium name="Lawrence Berkeley National Laboratory"/>
            <person name="Steindorff A."/>
            <person name="Hensen N."/>
            <person name="Bonometti L."/>
            <person name="Westerberg I."/>
            <person name="Brannstrom I.O."/>
            <person name="Guillou S."/>
            <person name="Cros-Aarteil S."/>
            <person name="Calhoun S."/>
            <person name="Haridas S."/>
            <person name="Kuo A."/>
            <person name="Mondo S."/>
            <person name="Pangilinan J."/>
            <person name="Riley R."/>
            <person name="Labutti K."/>
            <person name="Andreopoulos B."/>
            <person name="Lipzen A."/>
            <person name="Chen C."/>
            <person name="Yanf M."/>
            <person name="Daum C."/>
            <person name="Ng V."/>
            <person name="Clum A."/>
            <person name="Ohm R."/>
            <person name="Martin F."/>
            <person name="Silar P."/>
            <person name="Natvig D."/>
            <person name="Lalanne C."/>
            <person name="Gautier V."/>
            <person name="Ament-Velasquez S.L."/>
            <person name="Kruys A."/>
            <person name="Hutchinson M.I."/>
            <person name="Powell A.J."/>
            <person name="Barry K."/>
            <person name="Miller A.N."/>
            <person name="Grigoriev I.V."/>
            <person name="Debuchy R."/>
            <person name="Gladieux P."/>
            <person name="Thoren M.H."/>
            <person name="Johannesson H."/>
        </authorList>
    </citation>
    <scope>NUCLEOTIDE SEQUENCE</scope>
    <source>
        <strain evidence="2">CBS 731.68</strain>
    </source>
</reference>
<proteinExistence type="predicted"/>
<feature type="compositionally biased region" description="Basic residues" evidence="1">
    <location>
        <begin position="1"/>
        <end position="15"/>
    </location>
</feature>